<dbReference type="Pfam" id="PF02595">
    <property type="entry name" value="Gly_kinase"/>
    <property type="match status" value="1"/>
</dbReference>
<protein>
    <submittedName>
        <fullName evidence="5">Glycerate kinase</fullName>
    </submittedName>
</protein>
<dbReference type="PANTHER" id="PTHR21599">
    <property type="entry name" value="GLYCERATE KINASE"/>
    <property type="match status" value="1"/>
</dbReference>
<name>A0A858RCJ6_9BACT</name>
<dbReference type="Gene3D" id="3.90.1510.10">
    <property type="entry name" value="Glycerate kinase, domain 2"/>
    <property type="match status" value="1"/>
</dbReference>
<keyword evidence="3 4" id="KW-0418">Kinase</keyword>
<dbReference type="PIRSF" id="PIRSF006078">
    <property type="entry name" value="GlxK"/>
    <property type="match status" value="1"/>
</dbReference>
<evidence type="ECO:0000313" key="5">
    <source>
        <dbReference type="EMBL" id="QJE94517.1"/>
    </source>
</evidence>
<dbReference type="PANTHER" id="PTHR21599:SF0">
    <property type="entry name" value="GLYCERATE KINASE"/>
    <property type="match status" value="1"/>
</dbReference>
<dbReference type="InterPro" id="IPR036129">
    <property type="entry name" value="Glycerate_kinase_sf"/>
</dbReference>
<dbReference type="InterPro" id="IPR018193">
    <property type="entry name" value="Glyc_kinase_flavodox-like_fold"/>
</dbReference>
<dbReference type="Proteomes" id="UP000501812">
    <property type="component" value="Chromosome"/>
</dbReference>
<dbReference type="InterPro" id="IPR018197">
    <property type="entry name" value="Glycerate_kinase_RE-like"/>
</dbReference>
<accession>A0A858RCJ6</accession>
<comment type="similarity">
    <text evidence="1 4">Belongs to the glycerate kinase type-1 family.</text>
</comment>
<dbReference type="EMBL" id="CP051774">
    <property type="protein sequence ID" value="QJE94517.1"/>
    <property type="molecule type" value="Genomic_DNA"/>
</dbReference>
<dbReference type="SUPFAM" id="SSF110738">
    <property type="entry name" value="Glycerate kinase I"/>
    <property type="match status" value="1"/>
</dbReference>
<gene>
    <name evidence="5" type="ORF">HHL09_01530</name>
</gene>
<organism evidence="5 6">
    <name type="scientific">Luteolibacter luteus</name>
    <dbReference type="NCBI Taxonomy" id="2728835"/>
    <lineage>
        <taxon>Bacteria</taxon>
        <taxon>Pseudomonadati</taxon>
        <taxon>Verrucomicrobiota</taxon>
        <taxon>Verrucomicrobiia</taxon>
        <taxon>Verrucomicrobiales</taxon>
        <taxon>Verrucomicrobiaceae</taxon>
        <taxon>Luteolibacter</taxon>
    </lineage>
</organism>
<evidence type="ECO:0000256" key="4">
    <source>
        <dbReference type="PIRNR" id="PIRNR006078"/>
    </source>
</evidence>
<evidence type="ECO:0000313" key="6">
    <source>
        <dbReference type="Proteomes" id="UP000501812"/>
    </source>
</evidence>
<dbReference type="AlphaFoldDB" id="A0A858RCJ6"/>
<dbReference type="InterPro" id="IPR004381">
    <property type="entry name" value="Glycerate_kinase"/>
</dbReference>
<keyword evidence="2 4" id="KW-0808">Transferase</keyword>
<evidence type="ECO:0000256" key="3">
    <source>
        <dbReference type="ARBA" id="ARBA00022777"/>
    </source>
</evidence>
<dbReference type="KEGG" id="luo:HHL09_01530"/>
<dbReference type="NCBIfam" id="TIGR00045">
    <property type="entry name" value="glycerate kinase"/>
    <property type="match status" value="1"/>
</dbReference>
<reference evidence="5 6" key="1">
    <citation type="submission" date="2020-04" db="EMBL/GenBank/DDBJ databases">
        <title>Luteolibacter sp. G-1-1-1 isolated from soil.</title>
        <authorList>
            <person name="Dahal R.H."/>
        </authorList>
    </citation>
    <scope>NUCLEOTIDE SEQUENCE [LARGE SCALE GENOMIC DNA]</scope>
    <source>
        <strain evidence="5 6">G-1-1-1</strain>
    </source>
</reference>
<dbReference type="GO" id="GO:0031388">
    <property type="term" value="P:organic acid phosphorylation"/>
    <property type="evidence" value="ECO:0007669"/>
    <property type="project" value="UniProtKB-UniRule"/>
</dbReference>
<keyword evidence="6" id="KW-1185">Reference proteome</keyword>
<dbReference type="GO" id="GO:0008887">
    <property type="term" value="F:glycerate kinase activity"/>
    <property type="evidence" value="ECO:0007669"/>
    <property type="project" value="UniProtKB-UniRule"/>
</dbReference>
<dbReference type="RefSeq" id="WP_169452738.1">
    <property type="nucleotide sequence ID" value="NZ_CP051774.1"/>
</dbReference>
<dbReference type="Gene3D" id="3.40.50.10350">
    <property type="entry name" value="Glycerate kinase, domain 1"/>
    <property type="match status" value="1"/>
</dbReference>
<evidence type="ECO:0000256" key="1">
    <source>
        <dbReference type="ARBA" id="ARBA00006284"/>
    </source>
</evidence>
<proteinExistence type="inferred from homology"/>
<evidence type="ECO:0000256" key="2">
    <source>
        <dbReference type="ARBA" id="ARBA00022679"/>
    </source>
</evidence>
<sequence length="370" mass="37877">MRILLACDKFKGSMGAVEACEAIRSGLPVEWQASICPIADGGEGFVDAMLAGSGGERVIAHCLDPLGRPVEASYGIYRSQQGETVAVLEMSAASGIWRVPAEERDPRHSSTYGTGELMRHAIEISEATRLLVGIGGSATNDGGAGMAAALGVRFLDDQGRDLLPIPEDLVRLAKVDESGKIPLPEIIVACDVDNPLVGPRGASAIFGPQKGATPEDVAFLDATLANLARLSDGGTEAGTPGAGAAGGLGFGLLRFAGAKLEPGFNLVAEALGMEARIAEADLVITGEGSLDAQTLGGKGPAGVAAMAKAAGIPVIAVAGRVEDAARPLFDAALSLEEFGLPVAESIERAPELVSRLISNHEGLLRSLLAR</sequence>